<proteinExistence type="predicted"/>
<sequence>MAGRSAKPFQPAAGYVLPHVGGASGAGLGTSNAFTTSSQPAVAEDLNGVTEAAKIGQKLQKKLRQVQQLQERQGQGGLDAEQQQKLAGEQGIIDELCSMGLQP</sequence>
<gene>
    <name evidence="1" type="ORF">WJX74_009668</name>
</gene>
<comment type="caution">
    <text evidence="1">The sequence shown here is derived from an EMBL/GenBank/DDBJ whole genome shotgun (WGS) entry which is preliminary data.</text>
</comment>
<evidence type="ECO:0000313" key="1">
    <source>
        <dbReference type="EMBL" id="KAK9818898.1"/>
    </source>
</evidence>
<name>A0AAW1Q956_9CHLO</name>
<accession>A0AAW1Q956</accession>
<dbReference type="AlphaFoldDB" id="A0AAW1Q956"/>
<reference evidence="1 2" key="1">
    <citation type="journal article" date="2024" name="Nat. Commun.">
        <title>Phylogenomics reveals the evolutionary origins of lichenization in chlorophyte algae.</title>
        <authorList>
            <person name="Puginier C."/>
            <person name="Libourel C."/>
            <person name="Otte J."/>
            <person name="Skaloud P."/>
            <person name="Haon M."/>
            <person name="Grisel S."/>
            <person name="Petersen M."/>
            <person name="Berrin J.G."/>
            <person name="Delaux P.M."/>
            <person name="Dal Grande F."/>
            <person name="Keller J."/>
        </authorList>
    </citation>
    <scope>NUCLEOTIDE SEQUENCE [LARGE SCALE GENOMIC DNA]</scope>
    <source>
        <strain evidence="1 2">SAG 2145</strain>
    </source>
</reference>
<dbReference type="EMBL" id="JALJOS010000053">
    <property type="protein sequence ID" value="KAK9818898.1"/>
    <property type="molecule type" value="Genomic_DNA"/>
</dbReference>
<organism evidence="1 2">
    <name type="scientific">Apatococcus lobatus</name>
    <dbReference type="NCBI Taxonomy" id="904363"/>
    <lineage>
        <taxon>Eukaryota</taxon>
        <taxon>Viridiplantae</taxon>
        <taxon>Chlorophyta</taxon>
        <taxon>core chlorophytes</taxon>
        <taxon>Trebouxiophyceae</taxon>
        <taxon>Chlorellales</taxon>
        <taxon>Chlorellaceae</taxon>
        <taxon>Apatococcus</taxon>
    </lineage>
</organism>
<dbReference type="Proteomes" id="UP001438707">
    <property type="component" value="Unassembled WGS sequence"/>
</dbReference>
<protein>
    <submittedName>
        <fullName evidence="1">Uncharacterized protein</fullName>
    </submittedName>
</protein>
<keyword evidence="2" id="KW-1185">Reference proteome</keyword>
<evidence type="ECO:0000313" key="2">
    <source>
        <dbReference type="Proteomes" id="UP001438707"/>
    </source>
</evidence>